<dbReference type="AlphaFoldDB" id="A0A0F9EC81"/>
<gene>
    <name evidence="1" type="ORF">LCGC14_2092450</name>
</gene>
<comment type="caution">
    <text evidence="1">The sequence shown here is derived from an EMBL/GenBank/DDBJ whole genome shotgun (WGS) entry which is preliminary data.</text>
</comment>
<proteinExistence type="predicted"/>
<name>A0A0F9EC81_9ZZZZ</name>
<protein>
    <submittedName>
        <fullName evidence="1">Uncharacterized protein</fullName>
    </submittedName>
</protein>
<organism evidence="1">
    <name type="scientific">marine sediment metagenome</name>
    <dbReference type="NCBI Taxonomy" id="412755"/>
    <lineage>
        <taxon>unclassified sequences</taxon>
        <taxon>metagenomes</taxon>
        <taxon>ecological metagenomes</taxon>
    </lineage>
</organism>
<sequence length="107" mass="11433">MSGYYSFSVRDGSLKKEIASTQFNFTHKGVLDRNVNNADSIVTVDISDFTTVTVVMVLSSLPITLTVNGTAIAVTNFLFMEVSALTSLTVACTDATGSEVEIVVWGT</sequence>
<dbReference type="EMBL" id="LAZR01025515">
    <property type="protein sequence ID" value="KKL71683.1"/>
    <property type="molecule type" value="Genomic_DNA"/>
</dbReference>
<evidence type="ECO:0000313" key="1">
    <source>
        <dbReference type="EMBL" id="KKL71683.1"/>
    </source>
</evidence>
<reference evidence="1" key="1">
    <citation type="journal article" date="2015" name="Nature">
        <title>Complex archaea that bridge the gap between prokaryotes and eukaryotes.</title>
        <authorList>
            <person name="Spang A."/>
            <person name="Saw J.H."/>
            <person name="Jorgensen S.L."/>
            <person name="Zaremba-Niedzwiedzka K."/>
            <person name="Martijn J."/>
            <person name="Lind A.E."/>
            <person name="van Eijk R."/>
            <person name="Schleper C."/>
            <person name="Guy L."/>
            <person name="Ettema T.J."/>
        </authorList>
    </citation>
    <scope>NUCLEOTIDE SEQUENCE</scope>
</reference>
<accession>A0A0F9EC81</accession>